<dbReference type="Pfam" id="PF04032">
    <property type="entry name" value="Rpr2"/>
    <property type="match status" value="1"/>
</dbReference>
<dbReference type="InterPro" id="IPR007175">
    <property type="entry name" value="Rpr2/Snm1/Rpp21"/>
</dbReference>
<evidence type="ECO:0000256" key="4">
    <source>
        <dbReference type="ARBA" id="ARBA00038402"/>
    </source>
</evidence>
<evidence type="ECO:0000313" key="6">
    <source>
        <dbReference type="EMBL" id="KAK2705717.1"/>
    </source>
</evidence>
<dbReference type="AlphaFoldDB" id="A0AA88KVZ3"/>
<evidence type="ECO:0000256" key="1">
    <source>
        <dbReference type="ARBA" id="ARBA00022694"/>
    </source>
</evidence>
<name>A0AA88KVZ3_ARTSF</name>
<feature type="compositionally biased region" description="Polar residues" evidence="5">
    <location>
        <begin position="308"/>
        <end position="324"/>
    </location>
</feature>
<dbReference type="Proteomes" id="UP001187531">
    <property type="component" value="Unassembled WGS sequence"/>
</dbReference>
<evidence type="ECO:0000313" key="7">
    <source>
        <dbReference type="Proteomes" id="UP001187531"/>
    </source>
</evidence>
<dbReference type="Gene3D" id="6.20.50.20">
    <property type="match status" value="1"/>
</dbReference>
<keyword evidence="3" id="KW-0862">Zinc</keyword>
<feature type="region of interest" description="Disordered" evidence="5">
    <location>
        <begin position="424"/>
        <end position="462"/>
    </location>
</feature>
<dbReference type="GO" id="GO:0008033">
    <property type="term" value="P:tRNA processing"/>
    <property type="evidence" value="ECO:0007669"/>
    <property type="project" value="UniProtKB-KW"/>
</dbReference>
<gene>
    <name evidence="6" type="ORF">QYM36_015927</name>
</gene>
<comment type="similarity">
    <text evidence="4">Belongs to the eukaryotic/archaeal RNase P protein component 4 family.</text>
</comment>
<keyword evidence="1" id="KW-0819">tRNA processing</keyword>
<comment type="caution">
    <text evidence="6">The sequence shown here is derived from an EMBL/GenBank/DDBJ whole genome shotgun (WGS) entry which is preliminary data.</text>
</comment>
<dbReference type="GO" id="GO:0005655">
    <property type="term" value="C:nucleolar ribonuclease P complex"/>
    <property type="evidence" value="ECO:0007669"/>
    <property type="project" value="TreeGrafter"/>
</dbReference>
<feature type="compositionally biased region" description="Polar residues" evidence="5">
    <location>
        <begin position="396"/>
        <end position="408"/>
    </location>
</feature>
<proteinExistence type="inferred from homology"/>
<dbReference type="PANTHER" id="PTHR14742:SF0">
    <property type="entry name" value="RIBONUCLEASE P PROTEIN SUBUNIT P21"/>
    <property type="match status" value="1"/>
</dbReference>
<feature type="region of interest" description="Disordered" evidence="5">
    <location>
        <begin position="215"/>
        <end position="261"/>
    </location>
</feature>
<keyword evidence="7" id="KW-1185">Reference proteome</keyword>
<feature type="compositionally biased region" description="Polar residues" evidence="5">
    <location>
        <begin position="348"/>
        <end position="373"/>
    </location>
</feature>
<dbReference type="GO" id="GO:0046872">
    <property type="term" value="F:metal ion binding"/>
    <property type="evidence" value="ECO:0007669"/>
    <property type="project" value="UniProtKB-KW"/>
</dbReference>
<evidence type="ECO:0000256" key="2">
    <source>
        <dbReference type="ARBA" id="ARBA00022723"/>
    </source>
</evidence>
<sequence length="462" mass="52306">MNKNNQQQRQELKARISKFTDMVKKRKNQSLNLETQSQSQAMINNQPVNERSTELNPIKSKKKKDYLSVKILTGNAVQGINNKTALLRLNYLYQLQDHIALDSQVLNLAYGKQLTMVKNKSRAMFSPQLRRTICKGCCSKLIQGSTATVKWKTSKRTPKFNRVTCQICQKTQIYPWNPGKKNRIEETIESLQKGKLKKEAEKEETPQIMEKTNVSQLKSNKKPGDNRGFQSSVPTIGSRKPEGGMRVPSSLQKPSVHHWNPNEKIVSNAGFQSQNERGRNIEFASGSRKSEWGKGVPSSFQSPSVQQWNPNEKIVNNTGFQSQNERGRNIGFGSGSRKSEWGTGVPSRFQSPSVQQWNPNEKIVNNTGFQSQNERGRNIGFASGSRKSEWGKGGPSSFQSPSIHQWNPNDQIVNNARFLSENARGGYNPLRGGPRSAFNRGGYQQPREHSRNQYYQGGPQWY</sequence>
<dbReference type="EMBL" id="JAVRJZ010000020">
    <property type="protein sequence ID" value="KAK2705717.1"/>
    <property type="molecule type" value="Genomic_DNA"/>
</dbReference>
<dbReference type="PANTHER" id="PTHR14742">
    <property type="entry name" value="RIBONUCLEASE P SUBUNIT P21"/>
    <property type="match status" value="1"/>
</dbReference>
<organism evidence="6 7">
    <name type="scientific">Artemia franciscana</name>
    <name type="common">Brine shrimp</name>
    <name type="synonym">Artemia sanfranciscana</name>
    <dbReference type="NCBI Taxonomy" id="6661"/>
    <lineage>
        <taxon>Eukaryota</taxon>
        <taxon>Metazoa</taxon>
        <taxon>Ecdysozoa</taxon>
        <taxon>Arthropoda</taxon>
        <taxon>Crustacea</taxon>
        <taxon>Branchiopoda</taxon>
        <taxon>Anostraca</taxon>
        <taxon>Artemiidae</taxon>
        <taxon>Artemia</taxon>
    </lineage>
</organism>
<feature type="compositionally biased region" description="Low complexity" evidence="5">
    <location>
        <begin position="296"/>
        <end position="307"/>
    </location>
</feature>
<keyword evidence="2" id="KW-0479">Metal-binding</keyword>
<evidence type="ECO:0000256" key="3">
    <source>
        <dbReference type="ARBA" id="ARBA00022833"/>
    </source>
</evidence>
<evidence type="ECO:0000256" key="5">
    <source>
        <dbReference type="SAM" id="MobiDB-lite"/>
    </source>
</evidence>
<protein>
    <submittedName>
        <fullName evidence="6">Uncharacterized protein</fullName>
    </submittedName>
</protein>
<accession>A0AA88KVZ3</accession>
<reference evidence="6" key="1">
    <citation type="submission" date="2023-07" db="EMBL/GenBank/DDBJ databases">
        <title>Chromosome-level genome assembly of Artemia franciscana.</title>
        <authorList>
            <person name="Jo E."/>
        </authorList>
    </citation>
    <scope>NUCLEOTIDE SEQUENCE</scope>
    <source>
        <tissue evidence="6">Whole body</tissue>
    </source>
</reference>
<feature type="region of interest" description="Disordered" evidence="5">
    <location>
        <begin position="285"/>
        <end position="408"/>
    </location>
</feature>